<evidence type="ECO:0000313" key="2">
    <source>
        <dbReference type="Proteomes" id="UP000472263"/>
    </source>
</evidence>
<dbReference type="InParanoid" id="A0A667XGI2"/>
<sequence>MESHMHGRARERGYDVNHAVLLPPQNRLMRTAALHPADLTRWPHTTVLPFPQCTLEVSPTITGISYYESKIKIKIKNKWGLRLSVGQRRRKLPLKLSR</sequence>
<reference evidence="1" key="2">
    <citation type="submission" date="2025-08" db="UniProtKB">
        <authorList>
            <consortium name="Ensembl"/>
        </authorList>
    </citation>
    <scope>IDENTIFICATION</scope>
</reference>
<dbReference type="Proteomes" id="UP000472263">
    <property type="component" value="Chromosome 13"/>
</dbReference>
<reference evidence="1" key="3">
    <citation type="submission" date="2025-09" db="UniProtKB">
        <authorList>
            <consortium name="Ensembl"/>
        </authorList>
    </citation>
    <scope>IDENTIFICATION</scope>
</reference>
<name>A0A667XGI2_9TELE</name>
<protein>
    <submittedName>
        <fullName evidence="1">Uncharacterized protein</fullName>
    </submittedName>
</protein>
<keyword evidence="2" id="KW-1185">Reference proteome</keyword>
<accession>A0A667XGI2</accession>
<proteinExistence type="predicted"/>
<organism evidence="1 2">
    <name type="scientific">Myripristis murdjan</name>
    <name type="common">pinecone soldierfish</name>
    <dbReference type="NCBI Taxonomy" id="586833"/>
    <lineage>
        <taxon>Eukaryota</taxon>
        <taxon>Metazoa</taxon>
        <taxon>Chordata</taxon>
        <taxon>Craniata</taxon>
        <taxon>Vertebrata</taxon>
        <taxon>Euteleostomi</taxon>
        <taxon>Actinopterygii</taxon>
        <taxon>Neopterygii</taxon>
        <taxon>Teleostei</taxon>
        <taxon>Neoteleostei</taxon>
        <taxon>Acanthomorphata</taxon>
        <taxon>Holocentriformes</taxon>
        <taxon>Holocentridae</taxon>
        <taxon>Myripristis</taxon>
    </lineage>
</organism>
<evidence type="ECO:0000313" key="1">
    <source>
        <dbReference type="Ensembl" id="ENSMMDP00005008131.1"/>
    </source>
</evidence>
<dbReference type="Ensembl" id="ENSMMDT00005008371.1">
    <property type="protein sequence ID" value="ENSMMDP00005008131.1"/>
    <property type="gene ID" value="ENSMMDG00005004515.1"/>
</dbReference>
<reference evidence="1" key="1">
    <citation type="submission" date="2019-06" db="EMBL/GenBank/DDBJ databases">
        <authorList>
            <consortium name="Wellcome Sanger Institute Data Sharing"/>
        </authorList>
    </citation>
    <scope>NUCLEOTIDE SEQUENCE [LARGE SCALE GENOMIC DNA]</scope>
</reference>
<dbReference type="AlphaFoldDB" id="A0A667XGI2"/>